<evidence type="ECO:0000313" key="2">
    <source>
        <dbReference type="EMBL" id="QKD83121.1"/>
    </source>
</evidence>
<accession>A0A6M8BHJ6</accession>
<dbReference type="PANTHER" id="PTHR33877">
    <property type="entry name" value="SLL1193 PROTEIN"/>
    <property type="match status" value="1"/>
</dbReference>
<dbReference type="RefSeq" id="WP_172356562.1">
    <property type="nucleotide sequence ID" value="NZ_CP053661.1"/>
</dbReference>
<dbReference type="InterPro" id="IPR003615">
    <property type="entry name" value="HNH_nuc"/>
</dbReference>
<gene>
    <name evidence="2" type="ORF">HPC62_13790</name>
</gene>
<evidence type="ECO:0000259" key="1">
    <source>
        <dbReference type="SMART" id="SM00507"/>
    </source>
</evidence>
<dbReference type="KEGG" id="theu:HPC62_13790"/>
<keyword evidence="2" id="KW-0255">Endonuclease</keyword>
<dbReference type="SMART" id="SM00507">
    <property type="entry name" value="HNHc"/>
    <property type="match status" value="1"/>
</dbReference>
<dbReference type="CDD" id="cd00085">
    <property type="entry name" value="HNHc"/>
    <property type="match status" value="1"/>
</dbReference>
<dbReference type="AlphaFoldDB" id="A0A6M8BHJ6"/>
<dbReference type="InterPro" id="IPR002711">
    <property type="entry name" value="HNH"/>
</dbReference>
<dbReference type="Gene3D" id="1.10.30.50">
    <property type="match status" value="1"/>
</dbReference>
<sequence>MDKTPRIRIPSEVRRYVMERDRHQCNHCGAGPHQAELTVNHIIPLAQGGANDLSNLQVLCRRCNSSKRYGFDTKRDRRMV</sequence>
<dbReference type="EMBL" id="CP053661">
    <property type="protein sequence ID" value="QKD83121.1"/>
    <property type="molecule type" value="Genomic_DNA"/>
</dbReference>
<dbReference type="PANTHER" id="PTHR33877:SF2">
    <property type="entry name" value="OS07G0170200 PROTEIN"/>
    <property type="match status" value="1"/>
</dbReference>
<keyword evidence="2" id="KW-0540">Nuclease</keyword>
<name>A0A6M8BHJ6_9CYAN</name>
<proteinExistence type="predicted"/>
<dbReference type="GO" id="GO:0004519">
    <property type="term" value="F:endonuclease activity"/>
    <property type="evidence" value="ECO:0007669"/>
    <property type="project" value="UniProtKB-KW"/>
</dbReference>
<reference evidence="2 3" key="1">
    <citation type="submission" date="2020-05" db="EMBL/GenBank/DDBJ databases">
        <title>Complete genome sequence of of a novel Thermoleptolyngbya strain isolated from hot springs of Ganzi, Sichuan China.</title>
        <authorList>
            <person name="Tang J."/>
            <person name="Daroch M."/>
            <person name="Li L."/>
            <person name="Waleron K."/>
            <person name="Waleron M."/>
            <person name="Waleron M."/>
        </authorList>
    </citation>
    <scope>NUCLEOTIDE SEQUENCE [LARGE SCALE GENOMIC DNA]</scope>
    <source>
        <strain evidence="2 3">PKUAC-SCTA183</strain>
    </source>
</reference>
<dbReference type="InterPro" id="IPR052892">
    <property type="entry name" value="NA-targeting_endonuclease"/>
</dbReference>
<protein>
    <submittedName>
        <fullName evidence="2">HNH endonuclease</fullName>
    </submittedName>
</protein>
<feature type="domain" description="HNH nuclease" evidence="1">
    <location>
        <begin position="12"/>
        <end position="65"/>
    </location>
</feature>
<dbReference type="Proteomes" id="UP000505210">
    <property type="component" value="Chromosome"/>
</dbReference>
<organism evidence="2 3">
    <name type="scientific">Thermoleptolyngbya sichuanensis A183</name>
    <dbReference type="NCBI Taxonomy" id="2737172"/>
    <lineage>
        <taxon>Bacteria</taxon>
        <taxon>Bacillati</taxon>
        <taxon>Cyanobacteriota</taxon>
        <taxon>Cyanophyceae</taxon>
        <taxon>Oculatellales</taxon>
        <taxon>Oculatellaceae</taxon>
        <taxon>Thermoleptolyngbya</taxon>
        <taxon>Thermoleptolyngbya sichuanensis</taxon>
    </lineage>
</organism>
<dbReference type="Pfam" id="PF01844">
    <property type="entry name" value="HNH"/>
    <property type="match status" value="1"/>
</dbReference>
<evidence type="ECO:0000313" key="3">
    <source>
        <dbReference type="Proteomes" id="UP000505210"/>
    </source>
</evidence>
<keyword evidence="2" id="KW-0378">Hydrolase</keyword>
<keyword evidence="3" id="KW-1185">Reference proteome</keyword>